<keyword evidence="3" id="KW-1185">Reference proteome</keyword>
<evidence type="ECO:0000313" key="3">
    <source>
        <dbReference type="Proteomes" id="UP001215151"/>
    </source>
</evidence>
<organism evidence="2 3">
    <name type="scientific">Trametes cubensis</name>
    <dbReference type="NCBI Taxonomy" id="1111947"/>
    <lineage>
        <taxon>Eukaryota</taxon>
        <taxon>Fungi</taxon>
        <taxon>Dikarya</taxon>
        <taxon>Basidiomycota</taxon>
        <taxon>Agaricomycotina</taxon>
        <taxon>Agaricomycetes</taxon>
        <taxon>Polyporales</taxon>
        <taxon>Polyporaceae</taxon>
        <taxon>Trametes</taxon>
    </lineage>
</organism>
<dbReference type="AlphaFoldDB" id="A0AAD7TJB9"/>
<accession>A0AAD7TJB9</accession>
<gene>
    <name evidence="2" type="ORF">ONZ51_g11390</name>
</gene>
<evidence type="ECO:0000256" key="1">
    <source>
        <dbReference type="SAM" id="MobiDB-lite"/>
    </source>
</evidence>
<evidence type="ECO:0000313" key="2">
    <source>
        <dbReference type="EMBL" id="KAJ8457666.1"/>
    </source>
</evidence>
<name>A0AAD7TJB9_9APHY</name>
<dbReference type="EMBL" id="JAPEVG010000536">
    <property type="protein sequence ID" value="KAJ8457666.1"/>
    <property type="molecule type" value="Genomic_DNA"/>
</dbReference>
<feature type="region of interest" description="Disordered" evidence="1">
    <location>
        <begin position="37"/>
        <end position="58"/>
    </location>
</feature>
<feature type="compositionally biased region" description="Polar residues" evidence="1">
    <location>
        <begin position="38"/>
        <end position="58"/>
    </location>
</feature>
<comment type="caution">
    <text evidence="2">The sequence shown here is derived from an EMBL/GenBank/DDBJ whole genome shotgun (WGS) entry which is preliminary data.</text>
</comment>
<reference evidence="2" key="1">
    <citation type="submission" date="2022-11" db="EMBL/GenBank/DDBJ databases">
        <title>Genome Sequence of Cubamyces cubensis.</title>
        <authorList>
            <person name="Buettner E."/>
        </authorList>
    </citation>
    <scope>NUCLEOTIDE SEQUENCE</scope>
    <source>
        <strain evidence="2">MPL-01</strain>
    </source>
</reference>
<sequence>MSSPPANYLDSADKDIDAVVEGSGISTSAALCQDLRKSTGSMGNPTNIEHNRKSTTTRAQRARKKSLFQARRAVVLSVGLDRHKILFDQLAALNMSGDETDHDTWHESPVKYRIIESHWQSEDLKTFMRSLDEMYCNNQSQCTTDANSLHTRIARVNARVEDGHAPRGLWRNCYNADWLRKLPSYKKHALKIKNADYDFDLTPLFDELEDAIMQEQEHRSADEVEEVL</sequence>
<proteinExistence type="predicted"/>
<protein>
    <submittedName>
        <fullName evidence="2">Uncharacterized protein</fullName>
    </submittedName>
</protein>
<dbReference type="Proteomes" id="UP001215151">
    <property type="component" value="Unassembled WGS sequence"/>
</dbReference>